<evidence type="ECO:0000313" key="5">
    <source>
        <dbReference type="Proteomes" id="UP000074294"/>
    </source>
</evidence>
<comment type="cofactor">
    <cofactor evidence="1">
        <name>pyridoxal 5'-phosphate</name>
        <dbReference type="ChEBI" id="CHEBI:597326"/>
    </cofactor>
</comment>
<feature type="domain" description="Serine hydroxymethyltransferase-like" evidence="3">
    <location>
        <begin position="4"/>
        <end position="348"/>
    </location>
</feature>
<gene>
    <name evidence="4" type="ORF">APZ16_04265</name>
</gene>
<evidence type="ECO:0000313" key="4">
    <source>
        <dbReference type="EMBL" id="KUO42512.1"/>
    </source>
</evidence>
<sequence length="372" mass="41336">MKRHEKLRAEGLNLIASENYLSPAAREALASDLAGRYHSDFYGGSKFAREVIEATEELAERLFRARHAIVSPLSGTMCDLAVMLAYTEPSDAVAMVPFSAGGFPLGVQKFHRRMVHLPVDDDQQVDICQAKSLISEEKVKLTILGASYLLFPHPVKELGRFIKDAQLPCLLGYDGSHVLGLIACGEFQDPLREGAEILFGSTHKTLYGPQGGMILTNSEEHERTLRNLLDIDLETGIGLVDNPHVNRIAALGVALEELLKDRGYGKRVIRNAKMLARALDESGVPVRFRRRGYTESHQILLDLSPEKAREFCHQLERVNIFIDVAGRIGVAEVTRRGMGSSEMLRVAELMAQVYKNGPAPELKKQVKRLVNR</sequence>
<evidence type="ECO:0000256" key="2">
    <source>
        <dbReference type="ARBA" id="ARBA00022898"/>
    </source>
</evidence>
<comment type="caution">
    <text evidence="4">The sequence shown here is derived from an EMBL/GenBank/DDBJ whole genome shotgun (WGS) entry which is preliminary data.</text>
</comment>
<dbReference type="InterPro" id="IPR049943">
    <property type="entry name" value="Ser_HO-MeTrfase-like"/>
</dbReference>
<dbReference type="PANTHER" id="PTHR11680:SF35">
    <property type="entry name" value="SERINE HYDROXYMETHYLTRANSFERASE 1"/>
    <property type="match status" value="1"/>
</dbReference>
<dbReference type="Gene3D" id="3.90.1150.10">
    <property type="entry name" value="Aspartate Aminotransferase, domain 1"/>
    <property type="match status" value="1"/>
</dbReference>
<dbReference type="InterPro" id="IPR015422">
    <property type="entry name" value="PyrdxlP-dep_Trfase_small"/>
</dbReference>
<dbReference type="GO" id="GO:0004372">
    <property type="term" value="F:glycine hydroxymethyltransferase activity"/>
    <property type="evidence" value="ECO:0007669"/>
    <property type="project" value="TreeGrafter"/>
</dbReference>
<accession>A0A147K129</accession>
<evidence type="ECO:0000259" key="3">
    <source>
        <dbReference type="Pfam" id="PF00464"/>
    </source>
</evidence>
<dbReference type="AlphaFoldDB" id="A0A147K129"/>
<keyword evidence="2" id="KW-0663">Pyridoxal phosphate</keyword>
<evidence type="ECO:0000256" key="1">
    <source>
        <dbReference type="ARBA" id="ARBA00001933"/>
    </source>
</evidence>
<dbReference type="GO" id="GO:0030170">
    <property type="term" value="F:pyridoxal phosphate binding"/>
    <property type="evidence" value="ECO:0007669"/>
    <property type="project" value="TreeGrafter"/>
</dbReference>
<dbReference type="PANTHER" id="PTHR11680">
    <property type="entry name" value="SERINE HYDROXYMETHYLTRANSFERASE"/>
    <property type="match status" value="1"/>
</dbReference>
<dbReference type="Gene3D" id="3.40.640.10">
    <property type="entry name" value="Type I PLP-dependent aspartate aminotransferase-like (Major domain)"/>
    <property type="match status" value="1"/>
</dbReference>
<dbReference type="Pfam" id="PF00464">
    <property type="entry name" value="SHMT"/>
    <property type="match status" value="1"/>
</dbReference>
<dbReference type="InterPro" id="IPR015421">
    <property type="entry name" value="PyrdxlP-dep_Trfase_major"/>
</dbReference>
<dbReference type="GO" id="GO:0046653">
    <property type="term" value="P:tetrahydrofolate metabolic process"/>
    <property type="evidence" value="ECO:0007669"/>
    <property type="project" value="TreeGrafter"/>
</dbReference>
<organism evidence="4 5">
    <name type="scientific">Hadarchaeum yellowstonense</name>
    <dbReference type="NCBI Taxonomy" id="1776334"/>
    <lineage>
        <taxon>Archaea</taxon>
        <taxon>Methanobacteriati</taxon>
        <taxon>Candidatus Hadarchaeota</taxon>
        <taxon>Candidatus Hadarchaeia</taxon>
        <taxon>Candidatus Hadarchaeales</taxon>
        <taxon>Candidatus Hadarchaeaceae</taxon>
        <taxon>Candidatus Hadarchaeum</taxon>
    </lineage>
</organism>
<proteinExistence type="predicted"/>
<dbReference type="EMBL" id="LQMQ01000005">
    <property type="protein sequence ID" value="KUO42512.1"/>
    <property type="molecule type" value="Genomic_DNA"/>
</dbReference>
<dbReference type="GO" id="GO:0019264">
    <property type="term" value="P:glycine biosynthetic process from serine"/>
    <property type="evidence" value="ECO:0007669"/>
    <property type="project" value="TreeGrafter"/>
</dbReference>
<dbReference type="Proteomes" id="UP000074294">
    <property type="component" value="Unassembled WGS sequence"/>
</dbReference>
<dbReference type="InterPro" id="IPR039429">
    <property type="entry name" value="SHMT-like_dom"/>
</dbReference>
<name>A0A147K129_HADYE</name>
<dbReference type="SUPFAM" id="SSF53383">
    <property type="entry name" value="PLP-dependent transferases"/>
    <property type="match status" value="1"/>
</dbReference>
<protein>
    <recommendedName>
        <fullName evidence="3">Serine hydroxymethyltransferase-like domain-containing protein</fullName>
    </recommendedName>
</protein>
<dbReference type="STRING" id="1776334.APZ16_04265"/>
<dbReference type="InterPro" id="IPR015424">
    <property type="entry name" value="PyrdxlP-dep_Trfase"/>
</dbReference>
<reference evidence="4 5" key="1">
    <citation type="journal article" date="2016" name="Nat. Microbiol.">
        <title>Genomic inference of the metabolism of cosmopolitan subsurface Archaea, Hadesarchaea.</title>
        <authorList>
            <person name="Baker B.J."/>
            <person name="Saw J.H."/>
            <person name="Lind A.E."/>
            <person name="Lazar C.S."/>
            <person name="Hinrichs K.-U."/>
            <person name="Teske A.P."/>
            <person name="Ettema T.J."/>
        </authorList>
    </citation>
    <scope>NUCLEOTIDE SEQUENCE [LARGE SCALE GENOMIC DNA]</scope>
</reference>
<dbReference type="GO" id="GO:0005737">
    <property type="term" value="C:cytoplasm"/>
    <property type="evidence" value="ECO:0007669"/>
    <property type="project" value="TreeGrafter"/>
</dbReference>